<feature type="region of interest" description="Disordered" evidence="1">
    <location>
        <begin position="1"/>
        <end position="23"/>
    </location>
</feature>
<evidence type="ECO:0000313" key="2">
    <source>
        <dbReference type="EMBL" id="EGC41693.1"/>
    </source>
</evidence>
<dbReference type="EMBL" id="DS990636">
    <property type="protein sequence ID" value="EGC41693.1"/>
    <property type="molecule type" value="Genomic_DNA"/>
</dbReference>
<evidence type="ECO:0000256" key="1">
    <source>
        <dbReference type="SAM" id="MobiDB-lite"/>
    </source>
</evidence>
<name>F0U880_AJEC8</name>
<evidence type="ECO:0000313" key="3">
    <source>
        <dbReference type="Proteomes" id="UP000008142"/>
    </source>
</evidence>
<proteinExistence type="predicted"/>
<dbReference type="HOGENOM" id="CLU_2120366_0_0_1"/>
<accession>F0U880</accession>
<reference evidence="3" key="1">
    <citation type="submission" date="2008-07" db="EMBL/GenBank/DDBJ databases">
        <title>Annotation of Ajellomyces capsulatus strain H88.</title>
        <authorList>
            <person name="Champion M."/>
            <person name="Cuomo C."/>
            <person name="Ma L.-J."/>
            <person name="Henn M.R."/>
            <person name="Sil A."/>
            <person name="Goldman B."/>
            <person name="Young S.K."/>
            <person name="Kodira C.D."/>
            <person name="Zeng Q."/>
            <person name="Koehrsen M."/>
            <person name="Alvarado L."/>
            <person name="Berlin A."/>
            <person name="Borenstein D."/>
            <person name="Chen Z."/>
            <person name="Engels R."/>
            <person name="Freedman E."/>
            <person name="Gellesch M."/>
            <person name="Goldberg J."/>
            <person name="Griggs A."/>
            <person name="Gujja S."/>
            <person name="Heiman D."/>
            <person name="Hepburn T."/>
            <person name="Howarth C."/>
            <person name="Jen D."/>
            <person name="Larson L."/>
            <person name="Lewis B."/>
            <person name="Mehta T."/>
            <person name="Park D."/>
            <person name="Pearson M."/>
            <person name="Roberts A."/>
            <person name="Saif S."/>
            <person name="Shea T."/>
            <person name="Shenoy N."/>
            <person name="Sisk P."/>
            <person name="Stolte C."/>
            <person name="Sykes S."/>
            <person name="Walk T."/>
            <person name="White J."/>
            <person name="Yandava C."/>
            <person name="Klein B."/>
            <person name="McEwen J.G."/>
            <person name="Puccia R."/>
            <person name="Goldman G.H."/>
            <person name="Felipe M.S."/>
            <person name="Nino-Vega G."/>
            <person name="San-Blas G."/>
            <person name="Taylor J."/>
            <person name="Mendoza L."/>
            <person name="Galagan J."/>
            <person name="Nusbaum C."/>
            <person name="Birren B."/>
        </authorList>
    </citation>
    <scope>NUCLEOTIDE SEQUENCE [LARGE SCALE GENOMIC DNA]</scope>
    <source>
        <strain evidence="3">H88</strain>
    </source>
</reference>
<organism evidence="3">
    <name type="scientific">Ajellomyces capsulatus (strain H88)</name>
    <name type="common">Darling's disease fungus</name>
    <name type="synonym">Histoplasma capsulatum</name>
    <dbReference type="NCBI Taxonomy" id="544711"/>
    <lineage>
        <taxon>Eukaryota</taxon>
        <taxon>Fungi</taxon>
        <taxon>Dikarya</taxon>
        <taxon>Ascomycota</taxon>
        <taxon>Pezizomycotina</taxon>
        <taxon>Eurotiomycetes</taxon>
        <taxon>Eurotiomycetidae</taxon>
        <taxon>Onygenales</taxon>
        <taxon>Ajellomycetaceae</taxon>
        <taxon>Histoplasma</taxon>
    </lineage>
</organism>
<gene>
    <name evidence="2" type="ORF">HCEG_01055</name>
</gene>
<dbReference type="AlphaFoldDB" id="F0U880"/>
<sequence length="114" mass="12752">MAVRNTDEGLMEECQENGGDSVDDGKTQEMIAIFSQKTLAWLQCWLYDDSSLKLHFPNTAQNGSSVTPGCRRKGLVWEVCQVSPVTVNTNVHSTMSDVAATNARWQTKAVKDWW</sequence>
<protein>
    <submittedName>
        <fullName evidence="2">Predicted protein</fullName>
    </submittedName>
</protein>
<dbReference type="Proteomes" id="UP000008142">
    <property type="component" value="Unassembled WGS sequence"/>
</dbReference>